<protein>
    <recommendedName>
        <fullName evidence="3">Zn(2)-C6 fungal-type domain-containing protein</fullName>
    </recommendedName>
</protein>
<organism evidence="1 2">
    <name type="scientific">Marasmiellus scandens</name>
    <dbReference type="NCBI Taxonomy" id="2682957"/>
    <lineage>
        <taxon>Eukaryota</taxon>
        <taxon>Fungi</taxon>
        <taxon>Dikarya</taxon>
        <taxon>Basidiomycota</taxon>
        <taxon>Agaricomycotina</taxon>
        <taxon>Agaricomycetes</taxon>
        <taxon>Agaricomycetidae</taxon>
        <taxon>Agaricales</taxon>
        <taxon>Marasmiineae</taxon>
        <taxon>Omphalotaceae</taxon>
        <taxon>Marasmiellus</taxon>
    </lineage>
</organism>
<sequence>MPRNVVNNAILKDEFLSLLNATSTAEQRQKWHDANEDYRCDECIENSQLTCTPNTNKSIRCAFCQDNKVYCTRADAERRATVKELLDLDDRQFDAIRGALEREGRYKPKGSGYLPLKERRVARAEVTDIDPTEQCVIRVPVGFEEIIKQAQAESQARISSFDSAVDLPIALREDFASEMSKRSSIKDHAAWNGLNPGAIDRFARDVYLKVLAAPSKTRTVLTVFPAQKVNFAAQGNFPKLAHVQ</sequence>
<evidence type="ECO:0000313" key="2">
    <source>
        <dbReference type="Proteomes" id="UP001498398"/>
    </source>
</evidence>
<evidence type="ECO:0000313" key="1">
    <source>
        <dbReference type="EMBL" id="KAK7462416.1"/>
    </source>
</evidence>
<comment type="caution">
    <text evidence="1">The sequence shown here is derived from an EMBL/GenBank/DDBJ whole genome shotgun (WGS) entry which is preliminary data.</text>
</comment>
<gene>
    <name evidence="1" type="ORF">VKT23_008015</name>
</gene>
<name>A0ABR1JK12_9AGAR</name>
<accession>A0ABR1JK12</accession>
<evidence type="ECO:0008006" key="3">
    <source>
        <dbReference type="Google" id="ProtNLM"/>
    </source>
</evidence>
<keyword evidence="2" id="KW-1185">Reference proteome</keyword>
<proteinExistence type="predicted"/>
<dbReference type="Proteomes" id="UP001498398">
    <property type="component" value="Unassembled WGS sequence"/>
</dbReference>
<dbReference type="EMBL" id="JBANRG010000011">
    <property type="protein sequence ID" value="KAK7462416.1"/>
    <property type="molecule type" value="Genomic_DNA"/>
</dbReference>
<reference evidence="1 2" key="1">
    <citation type="submission" date="2024-01" db="EMBL/GenBank/DDBJ databases">
        <title>A draft genome for the cacao thread blight pathogen Marasmiellus scandens.</title>
        <authorList>
            <person name="Baruah I.K."/>
            <person name="Leung J."/>
            <person name="Bukari Y."/>
            <person name="Amoako-Attah I."/>
            <person name="Meinhardt L.W."/>
            <person name="Bailey B.A."/>
            <person name="Cohen S.P."/>
        </authorList>
    </citation>
    <scope>NUCLEOTIDE SEQUENCE [LARGE SCALE GENOMIC DNA]</scope>
    <source>
        <strain evidence="1 2">GH-19</strain>
    </source>
</reference>